<organism evidence="2 3">
    <name type="scientific">Trematosphaeria pertusa</name>
    <dbReference type="NCBI Taxonomy" id="390896"/>
    <lineage>
        <taxon>Eukaryota</taxon>
        <taxon>Fungi</taxon>
        <taxon>Dikarya</taxon>
        <taxon>Ascomycota</taxon>
        <taxon>Pezizomycotina</taxon>
        <taxon>Dothideomycetes</taxon>
        <taxon>Pleosporomycetidae</taxon>
        <taxon>Pleosporales</taxon>
        <taxon>Massarineae</taxon>
        <taxon>Trematosphaeriaceae</taxon>
        <taxon>Trematosphaeria</taxon>
    </lineage>
</organism>
<dbReference type="RefSeq" id="XP_033683536.1">
    <property type="nucleotide sequence ID" value="XM_033833451.1"/>
</dbReference>
<gene>
    <name evidence="2" type="ORF">BU26DRAFT_565919</name>
</gene>
<evidence type="ECO:0000313" key="2">
    <source>
        <dbReference type="EMBL" id="KAF2248532.1"/>
    </source>
</evidence>
<dbReference type="Proteomes" id="UP000800094">
    <property type="component" value="Unassembled WGS sequence"/>
</dbReference>
<evidence type="ECO:0000313" key="3">
    <source>
        <dbReference type="Proteomes" id="UP000800094"/>
    </source>
</evidence>
<proteinExistence type="predicted"/>
<feature type="region of interest" description="Disordered" evidence="1">
    <location>
        <begin position="1"/>
        <end position="44"/>
    </location>
</feature>
<name>A0A6A6IF54_9PLEO</name>
<keyword evidence="3" id="KW-1185">Reference proteome</keyword>
<dbReference type="EMBL" id="ML987196">
    <property type="protein sequence ID" value="KAF2248532.1"/>
    <property type="molecule type" value="Genomic_DNA"/>
</dbReference>
<feature type="compositionally biased region" description="Polar residues" evidence="1">
    <location>
        <begin position="91"/>
        <end position="101"/>
    </location>
</feature>
<dbReference type="AlphaFoldDB" id="A0A6A6IF54"/>
<accession>A0A6A6IF54</accession>
<reference evidence="2" key="1">
    <citation type="journal article" date="2020" name="Stud. Mycol.">
        <title>101 Dothideomycetes genomes: a test case for predicting lifestyles and emergence of pathogens.</title>
        <authorList>
            <person name="Haridas S."/>
            <person name="Albert R."/>
            <person name="Binder M."/>
            <person name="Bloem J."/>
            <person name="Labutti K."/>
            <person name="Salamov A."/>
            <person name="Andreopoulos B."/>
            <person name="Baker S."/>
            <person name="Barry K."/>
            <person name="Bills G."/>
            <person name="Bluhm B."/>
            <person name="Cannon C."/>
            <person name="Castanera R."/>
            <person name="Culley D."/>
            <person name="Daum C."/>
            <person name="Ezra D."/>
            <person name="Gonzalez J."/>
            <person name="Henrissat B."/>
            <person name="Kuo A."/>
            <person name="Liang C."/>
            <person name="Lipzen A."/>
            <person name="Lutzoni F."/>
            <person name="Magnuson J."/>
            <person name="Mondo S."/>
            <person name="Nolan M."/>
            <person name="Ohm R."/>
            <person name="Pangilinan J."/>
            <person name="Park H.-J."/>
            <person name="Ramirez L."/>
            <person name="Alfaro M."/>
            <person name="Sun H."/>
            <person name="Tritt A."/>
            <person name="Yoshinaga Y."/>
            <person name="Zwiers L.-H."/>
            <person name="Turgeon B."/>
            <person name="Goodwin S."/>
            <person name="Spatafora J."/>
            <person name="Crous P."/>
            <person name="Grigoriev I."/>
        </authorList>
    </citation>
    <scope>NUCLEOTIDE SEQUENCE</scope>
    <source>
        <strain evidence="2">CBS 122368</strain>
    </source>
</reference>
<feature type="region of interest" description="Disordered" evidence="1">
    <location>
        <begin position="91"/>
        <end position="118"/>
    </location>
</feature>
<evidence type="ECO:0000256" key="1">
    <source>
        <dbReference type="SAM" id="MobiDB-lite"/>
    </source>
</evidence>
<dbReference type="GeneID" id="54586781"/>
<protein>
    <submittedName>
        <fullName evidence="2">Uncharacterized protein</fullName>
    </submittedName>
</protein>
<sequence>MTSTNPASYERSIPPGFKGYDYLDDPKKDAAQDEYAMSIPTSAEDRGSLRRYSTDLTGVRSHLNDFNELPGRFKFLSTLHTEAYQVVSPYSGSLHTSTTRTSEADTAVDESAPTPRRPRLSSLFVANRATLPSPDVSLRTVASGVQGDDFGISPWAFEHLPNPVIFPHLQIPSSETLVPDTENRASLPLNSMPDILTSTSVNGTNGVGLLESSDGATIANEVEAVPSPSSPYELPSNNPSEFANTFLCNINEGDGADALLAIYVEPNTP</sequence>